<keyword evidence="6" id="KW-0408">Iron</keyword>
<dbReference type="Pfam" id="PF07715">
    <property type="entry name" value="Plug"/>
    <property type="match status" value="1"/>
</dbReference>
<comment type="similarity">
    <text evidence="11 12">Belongs to the TonB-dependent receptor family.</text>
</comment>
<keyword evidence="8 12" id="KW-0798">TonB box</keyword>
<evidence type="ECO:0000256" key="10">
    <source>
        <dbReference type="ARBA" id="ARBA00023237"/>
    </source>
</evidence>
<evidence type="ECO:0000256" key="7">
    <source>
        <dbReference type="ARBA" id="ARBA00023065"/>
    </source>
</evidence>
<protein>
    <submittedName>
        <fullName evidence="16">TonB-dependent receptor</fullName>
    </submittedName>
</protein>
<keyword evidence="9 11" id="KW-0472">Membrane</keyword>
<dbReference type="InterPro" id="IPR036942">
    <property type="entry name" value="Beta-barrel_TonB_sf"/>
</dbReference>
<proteinExistence type="inferred from homology"/>
<keyword evidence="7" id="KW-0406">Ion transport</keyword>
<evidence type="ECO:0000256" key="9">
    <source>
        <dbReference type="ARBA" id="ARBA00023136"/>
    </source>
</evidence>
<dbReference type="GO" id="GO:0006826">
    <property type="term" value="P:iron ion transport"/>
    <property type="evidence" value="ECO:0007669"/>
    <property type="project" value="UniProtKB-KW"/>
</dbReference>
<evidence type="ECO:0000256" key="3">
    <source>
        <dbReference type="ARBA" id="ARBA00022452"/>
    </source>
</evidence>
<evidence type="ECO:0000256" key="5">
    <source>
        <dbReference type="ARBA" id="ARBA00022692"/>
    </source>
</evidence>
<feature type="chain" id="PRO_5021798569" evidence="13">
    <location>
        <begin position="26"/>
        <end position="887"/>
    </location>
</feature>
<evidence type="ECO:0000256" key="4">
    <source>
        <dbReference type="ARBA" id="ARBA00022496"/>
    </source>
</evidence>
<evidence type="ECO:0000259" key="14">
    <source>
        <dbReference type="Pfam" id="PF00593"/>
    </source>
</evidence>
<evidence type="ECO:0000256" key="2">
    <source>
        <dbReference type="ARBA" id="ARBA00022448"/>
    </source>
</evidence>
<evidence type="ECO:0000256" key="6">
    <source>
        <dbReference type="ARBA" id="ARBA00023004"/>
    </source>
</evidence>
<organism evidence="16 17">
    <name type="scientific">SAR92 clade bacterium</name>
    <dbReference type="NCBI Taxonomy" id="2315479"/>
    <lineage>
        <taxon>Bacteria</taxon>
        <taxon>Pseudomonadati</taxon>
        <taxon>Pseudomonadota</taxon>
        <taxon>Gammaproteobacteria</taxon>
        <taxon>Cellvibrionales</taxon>
        <taxon>Porticoccaceae</taxon>
        <taxon>SAR92 clade</taxon>
    </lineage>
</organism>
<gene>
    <name evidence="16" type="ORF">EVB03_06505</name>
</gene>
<evidence type="ECO:0000313" key="16">
    <source>
        <dbReference type="EMBL" id="RZO19779.1"/>
    </source>
</evidence>
<dbReference type="GO" id="GO:0009279">
    <property type="term" value="C:cell outer membrane"/>
    <property type="evidence" value="ECO:0007669"/>
    <property type="project" value="UniProtKB-SubCell"/>
</dbReference>
<dbReference type="InterPro" id="IPR000531">
    <property type="entry name" value="Beta-barrel_TonB"/>
</dbReference>
<keyword evidence="13" id="KW-0732">Signal</keyword>
<dbReference type="PANTHER" id="PTHR32552">
    <property type="entry name" value="FERRICHROME IRON RECEPTOR-RELATED"/>
    <property type="match status" value="1"/>
</dbReference>
<dbReference type="AlphaFoldDB" id="A0A520MEY5"/>
<evidence type="ECO:0000256" key="12">
    <source>
        <dbReference type="RuleBase" id="RU003357"/>
    </source>
</evidence>
<name>A0A520MEY5_9GAMM</name>
<evidence type="ECO:0000313" key="17">
    <source>
        <dbReference type="Proteomes" id="UP000315889"/>
    </source>
</evidence>
<accession>A0A520MEY5</accession>
<evidence type="ECO:0000256" key="13">
    <source>
        <dbReference type="SAM" id="SignalP"/>
    </source>
</evidence>
<evidence type="ECO:0000259" key="15">
    <source>
        <dbReference type="Pfam" id="PF07715"/>
    </source>
</evidence>
<dbReference type="InterPro" id="IPR039426">
    <property type="entry name" value="TonB-dep_rcpt-like"/>
</dbReference>
<dbReference type="PANTHER" id="PTHR32552:SF81">
    <property type="entry name" value="TONB-DEPENDENT OUTER MEMBRANE RECEPTOR"/>
    <property type="match status" value="1"/>
</dbReference>
<dbReference type="Gene3D" id="2.40.170.20">
    <property type="entry name" value="TonB-dependent receptor, beta-barrel domain"/>
    <property type="match status" value="3"/>
</dbReference>
<keyword evidence="2 11" id="KW-0813">Transport</keyword>
<comment type="subcellular location">
    <subcellularLocation>
        <location evidence="1 11">Cell outer membrane</location>
        <topology evidence="1 11">Multi-pass membrane protein</topology>
    </subcellularLocation>
</comment>
<reference evidence="16 17" key="1">
    <citation type="submission" date="2019-02" db="EMBL/GenBank/DDBJ databases">
        <title>Prokaryotic population dynamics and viral predation in marine succession experiment using metagenomics: the confinement effect.</title>
        <authorList>
            <person name="Haro-Moreno J.M."/>
            <person name="Rodriguez-Valera F."/>
            <person name="Lopez-Perez M."/>
        </authorList>
    </citation>
    <scope>NUCLEOTIDE SEQUENCE [LARGE SCALE GENOMIC DNA]</scope>
    <source>
        <strain evidence="16">MED-G170</strain>
    </source>
</reference>
<dbReference type="Pfam" id="PF00593">
    <property type="entry name" value="TonB_dep_Rec_b-barrel"/>
    <property type="match status" value="1"/>
</dbReference>
<evidence type="ECO:0000256" key="11">
    <source>
        <dbReference type="PROSITE-ProRule" id="PRU01360"/>
    </source>
</evidence>
<dbReference type="InterPro" id="IPR012910">
    <property type="entry name" value="Plug_dom"/>
</dbReference>
<dbReference type="Proteomes" id="UP000315889">
    <property type="component" value="Unassembled WGS sequence"/>
</dbReference>
<dbReference type="SUPFAM" id="SSF56935">
    <property type="entry name" value="Porins"/>
    <property type="match status" value="1"/>
</dbReference>
<dbReference type="PROSITE" id="PS52016">
    <property type="entry name" value="TONB_DEPENDENT_REC_3"/>
    <property type="match status" value="1"/>
</dbReference>
<keyword evidence="3 11" id="KW-1134">Transmembrane beta strand</keyword>
<feature type="signal peptide" evidence="13">
    <location>
        <begin position="1"/>
        <end position="25"/>
    </location>
</feature>
<evidence type="ECO:0000256" key="1">
    <source>
        <dbReference type="ARBA" id="ARBA00004571"/>
    </source>
</evidence>
<keyword evidence="4" id="KW-0410">Iron transport</keyword>
<keyword evidence="16" id="KW-0675">Receptor</keyword>
<feature type="domain" description="TonB-dependent receptor-like beta-barrel" evidence="14">
    <location>
        <begin position="353"/>
        <end position="850"/>
    </location>
</feature>
<comment type="caution">
    <text evidence="16">The sequence shown here is derived from an EMBL/GenBank/DDBJ whole genome shotgun (WGS) entry which is preliminary data.</text>
</comment>
<dbReference type="EMBL" id="SHBP01000008">
    <property type="protein sequence ID" value="RZO19779.1"/>
    <property type="molecule type" value="Genomic_DNA"/>
</dbReference>
<keyword evidence="5 11" id="KW-0812">Transmembrane</keyword>
<feature type="domain" description="TonB-dependent receptor plug" evidence="15">
    <location>
        <begin position="42"/>
        <end position="147"/>
    </location>
</feature>
<evidence type="ECO:0000256" key="8">
    <source>
        <dbReference type="ARBA" id="ARBA00023077"/>
    </source>
</evidence>
<sequence length="887" mass="94858">MNKKSFRTLSSLAIAIATVTSGAYAAELEEVIVTAQKRAESLQEVPVSLTAISGTKIEEAGMNTFGELSTYVPNLSITENAVNTIIEMRGISVGANQSFEQSVGVFVDGIHYGKGRQIRTGLFDIQQAEVVRGPQGVLFGKNTLAGAINIKTATPDPDQEFGGKVSVSKESFDGTTMQGHLTGSIGDTIGLRLAYKDRTSDGAWTNTYAGALNKNMPTTDETMWRASATWEPTESTRVELKHSNNDNVKLGQDSMAVLFSPVQNLGAAAGLMYGVMGVVHPNFASITSNGTNDPYRDSIALGGCAHEAALGKSSAWCDAGGERPEGTDTTSSDTSLNFEMEMDNGYTLNATIGRGRYDYQDGLDADWLPLRFIGQSTFSEYDMNSQEIRLSSPTDGKFSWVGGIYLAKSTQEQWTLTSVDGQFGLPDMTMRAILGGGNPALGLPSFLAYNPTQIAGINATTPAGDTGLTLQQLYDATGCAAGAPTCVDYTFKLGVEGSTLWNQMGRIGQYRQDTNSRAIFYQGTWNLTDSVSLTAGARYTEEEKRAFASTYNTSSYNGLAVPDAHPLLGGLSAALFNIYDHEFNEDRGTHQFIPAVNLEWARSDDSMLYMSYSEGFKSGGFNSTDSQLPLFTADGPQANIPGPGFEYEDENAESWEIGGKHTLLDGSMTLNWAYFDSVYKNQQVSTFVGLGFVVTNAASASVSGLEVDMLWQATDHLRLGVNLALNDGKYDDFPGAGCTAIQASDLAGGATSSGSCVAEIAADGTQIGISQNLAGAQIGTDYNGTVTADYTRSVLGGLIWATGVDLQFTDGFFMTGDRDPIDYEEGFTKTNFRTGLAGENWSVMLYGKNVFDKVTPQGAFDIPLASGSHAQYVLPGAVWGATLNYSF</sequence>
<keyword evidence="10 11" id="KW-0998">Cell outer membrane</keyword>